<keyword evidence="2" id="KW-1185">Reference proteome</keyword>
<organism evidence="1 2">
    <name type="scientific">Neofusicoccum ribis</name>
    <dbReference type="NCBI Taxonomy" id="45134"/>
    <lineage>
        <taxon>Eukaryota</taxon>
        <taxon>Fungi</taxon>
        <taxon>Dikarya</taxon>
        <taxon>Ascomycota</taxon>
        <taxon>Pezizomycotina</taxon>
        <taxon>Dothideomycetes</taxon>
        <taxon>Dothideomycetes incertae sedis</taxon>
        <taxon>Botryosphaeriales</taxon>
        <taxon>Botryosphaeriaceae</taxon>
        <taxon>Neofusicoccum</taxon>
    </lineage>
</organism>
<gene>
    <name evidence="1" type="ORF">SLS56_010497</name>
</gene>
<evidence type="ECO:0000313" key="2">
    <source>
        <dbReference type="Proteomes" id="UP001521116"/>
    </source>
</evidence>
<sequence length="133" mass="14250">MMATAPEVPVVSASAARDPSFQLFGATAQRQKPVKGFTWDVGYSAEVEHLQRLYYVAKAWERITPEELGGPSGGAVGCSSNPNALQITADTQNVVQALQKCLIRVKGQHGERANEGSQPHASAGVRRFEEAAL</sequence>
<proteinExistence type="predicted"/>
<comment type="caution">
    <text evidence="1">The sequence shown here is derived from an EMBL/GenBank/DDBJ whole genome shotgun (WGS) entry which is preliminary data.</text>
</comment>
<accession>A0ABR3SEA9</accession>
<dbReference type="EMBL" id="JAJVDC020000205">
    <property type="protein sequence ID" value="KAL1618569.1"/>
    <property type="molecule type" value="Genomic_DNA"/>
</dbReference>
<evidence type="ECO:0000313" key="1">
    <source>
        <dbReference type="EMBL" id="KAL1618569.1"/>
    </source>
</evidence>
<reference evidence="1 2" key="1">
    <citation type="submission" date="2024-02" db="EMBL/GenBank/DDBJ databases">
        <title>De novo assembly and annotation of 12 fungi associated with fruit tree decline syndrome in Ontario, Canada.</title>
        <authorList>
            <person name="Sulman M."/>
            <person name="Ellouze W."/>
            <person name="Ilyukhin E."/>
        </authorList>
    </citation>
    <scope>NUCLEOTIDE SEQUENCE [LARGE SCALE GENOMIC DNA]</scope>
    <source>
        <strain evidence="1 2">M1-105</strain>
    </source>
</reference>
<protein>
    <submittedName>
        <fullName evidence="1">Uncharacterized protein</fullName>
    </submittedName>
</protein>
<name>A0ABR3SEA9_9PEZI</name>
<dbReference type="Proteomes" id="UP001521116">
    <property type="component" value="Unassembled WGS sequence"/>
</dbReference>